<dbReference type="Proteomes" id="UP001596119">
    <property type="component" value="Unassembled WGS sequence"/>
</dbReference>
<dbReference type="RefSeq" id="WP_379566244.1">
    <property type="nucleotide sequence ID" value="NZ_JBHSQK010000027.1"/>
</dbReference>
<reference evidence="3" key="1">
    <citation type="journal article" date="2019" name="Int. J. Syst. Evol. Microbiol.">
        <title>The Global Catalogue of Microorganisms (GCM) 10K type strain sequencing project: providing services to taxonomists for standard genome sequencing and annotation.</title>
        <authorList>
            <consortium name="The Broad Institute Genomics Platform"/>
            <consortium name="The Broad Institute Genome Sequencing Center for Infectious Disease"/>
            <person name="Wu L."/>
            <person name="Ma J."/>
        </authorList>
    </citation>
    <scope>NUCLEOTIDE SEQUENCE [LARGE SCALE GENOMIC DNA]</scope>
    <source>
        <strain evidence="3">CGMCC 4.7397</strain>
    </source>
</reference>
<dbReference type="EMBL" id="JBHSQK010000027">
    <property type="protein sequence ID" value="MFC5949161.1"/>
    <property type="molecule type" value="Genomic_DNA"/>
</dbReference>
<accession>A0ABW1I655</accession>
<feature type="region of interest" description="Disordered" evidence="1">
    <location>
        <begin position="1"/>
        <end position="20"/>
    </location>
</feature>
<name>A0ABW1I655_9PSEU</name>
<protein>
    <recommendedName>
        <fullName evidence="4">DUF35 domain-containing protein</fullName>
    </recommendedName>
</protein>
<proteinExistence type="predicted"/>
<organism evidence="2 3">
    <name type="scientific">Pseudonocardia lutea</name>
    <dbReference type="NCBI Taxonomy" id="2172015"/>
    <lineage>
        <taxon>Bacteria</taxon>
        <taxon>Bacillati</taxon>
        <taxon>Actinomycetota</taxon>
        <taxon>Actinomycetes</taxon>
        <taxon>Pseudonocardiales</taxon>
        <taxon>Pseudonocardiaceae</taxon>
        <taxon>Pseudonocardia</taxon>
    </lineage>
</organism>
<sequence length="94" mass="10093">MTPRTMPRGRTPAIVGLGMTESGGGTVVSHAVAHRRDGSTRPLVIVELDEGPWWWSCVVGAQPHEVTTAARVRLDYERADGDSEAVPVFRLAAA</sequence>
<evidence type="ECO:0000256" key="1">
    <source>
        <dbReference type="SAM" id="MobiDB-lite"/>
    </source>
</evidence>
<gene>
    <name evidence="2" type="ORF">ACFQH9_12850</name>
</gene>
<evidence type="ECO:0000313" key="3">
    <source>
        <dbReference type="Proteomes" id="UP001596119"/>
    </source>
</evidence>
<evidence type="ECO:0000313" key="2">
    <source>
        <dbReference type="EMBL" id="MFC5949161.1"/>
    </source>
</evidence>
<comment type="caution">
    <text evidence="2">The sequence shown here is derived from an EMBL/GenBank/DDBJ whole genome shotgun (WGS) entry which is preliminary data.</text>
</comment>
<keyword evidence="3" id="KW-1185">Reference proteome</keyword>
<evidence type="ECO:0008006" key="4">
    <source>
        <dbReference type="Google" id="ProtNLM"/>
    </source>
</evidence>